<keyword evidence="2" id="KW-1185">Reference proteome</keyword>
<evidence type="ECO:0000313" key="1">
    <source>
        <dbReference type="EMBL" id="OWA55668.1"/>
    </source>
</evidence>
<accession>A0A9X6RPM7</accession>
<sequence>MDIAFRRRHAQTVYERNAMTASPEDLAEYDIEDQT</sequence>
<organism evidence="1 2">
    <name type="scientific">Hypsibius exemplaris</name>
    <name type="common">Freshwater tardigrade</name>
    <dbReference type="NCBI Taxonomy" id="2072580"/>
    <lineage>
        <taxon>Eukaryota</taxon>
        <taxon>Metazoa</taxon>
        <taxon>Ecdysozoa</taxon>
        <taxon>Tardigrada</taxon>
        <taxon>Eutardigrada</taxon>
        <taxon>Parachela</taxon>
        <taxon>Hypsibioidea</taxon>
        <taxon>Hypsibiidae</taxon>
        <taxon>Hypsibius</taxon>
    </lineage>
</organism>
<protein>
    <submittedName>
        <fullName evidence="1">Uncharacterized protein</fullName>
    </submittedName>
</protein>
<dbReference type="AlphaFoldDB" id="A0A9X6RPM7"/>
<name>A0A9X6RPM7_HYPEX</name>
<dbReference type="EMBL" id="MTYJ01001219">
    <property type="protein sequence ID" value="OWA55668.1"/>
    <property type="molecule type" value="Genomic_DNA"/>
</dbReference>
<gene>
    <name evidence="1" type="ORF">BV898_20056</name>
</gene>
<proteinExistence type="predicted"/>
<evidence type="ECO:0000313" key="2">
    <source>
        <dbReference type="Proteomes" id="UP000192578"/>
    </source>
</evidence>
<comment type="caution">
    <text evidence="1">The sequence shown here is derived from an EMBL/GenBank/DDBJ whole genome shotgun (WGS) entry which is preliminary data.</text>
</comment>
<reference evidence="2" key="1">
    <citation type="submission" date="2017-01" db="EMBL/GenBank/DDBJ databases">
        <title>Comparative genomics of anhydrobiosis in the tardigrade Hypsibius dujardini.</title>
        <authorList>
            <person name="Yoshida Y."/>
            <person name="Koutsovoulos G."/>
            <person name="Laetsch D."/>
            <person name="Stevens L."/>
            <person name="Kumar S."/>
            <person name="Horikawa D."/>
            <person name="Ishino K."/>
            <person name="Komine S."/>
            <person name="Tomita M."/>
            <person name="Blaxter M."/>
            <person name="Arakawa K."/>
        </authorList>
    </citation>
    <scope>NUCLEOTIDE SEQUENCE [LARGE SCALE GENOMIC DNA]</scope>
    <source>
        <strain evidence="2">Z151</strain>
    </source>
</reference>
<feature type="non-terminal residue" evidence="1">
    <location>
        <position position="35"/>
    </location>
</feature>
<dbReference type="Proteomes" id="UP000192578">
    <property type="component" value="Unassembled WGS sequence"/>
</dbReference>